<keyword evidence="8" id="KW-0446">Lipid-binding</keyword>
<evidence type="ECO:0000313" key="13">
    <source>
        <dbReference type="Ensembl" id="ENSECRP00000032211.1"/>
    </source>
</evidence>
<accession>A0A8C4TG58</accession>
<keyword evidence="6" id="KW-0967">Endosome</keyword>
<dbReference type="Proteomes" id="UP000694620">
    <property type="component" value="Chromosome 13"/>
</dbReference>
<evidence type="ECO:0000256" key="6">
    <source>
        <dbReference type="ARBA" id="ARBA00022753"/>
    </source>
</evidence>
<evidence type="ECO:0000256" key="2">
    <source>
        <dbReference type="ARBA" id="ARBA00004496"/>
    </source>
</evidence>
<dbReference type="Gene3D" id="3.30.1520.10">
    <property type="entry name" value="Phox-like domain"/>
    <property type="match status" value="1"/>
</dbReference>
<dbReference type="SUPFAM" id="SSF64268">
    <property type="entry name" value="PX domain"/>
    <property type="match status" value="1"/>
</dbReference>
<dbReference type="GO" id="GO:1901981">
    <property type="term" value="F:phosphatidylinositol phosphate binding"/>
    <property type="evidence" value="ECO:0007669"/>
    <property type="project" value="TreeGrafter"/>
</dbReference>
<dbReference type="GeneTree" id="ENSGT00940000156007"/>
<comment type="similarity">
    <text evidence="3">Belongs to the sorting nexin family.</text>
</comment>
<dbReference type="GO" id="GO:0006886">
    <property type="term" value="P:intracellular protein transport"/>
    <property type="evidence" value="ECO:0007669"/>
    <property type="project" value="InterPro"/>
</dbReference>
<keyword evidence="9" id="KW-0472">Membrane</keyword>
<feature type="region of interest" description="Disordered" evidence="11">
    <location>
        <begin position="157"/>
        <end position="199"/>
    </location>
</feature>
<dbReference type="GO" id="GO:0016050">
    <property type="term" value="P:vesicle organization"/>
    <property type="evidence" value="ECO:0007669"/>
    <property type="project" value="TreeGrafter"/>
</dbReference>
<proteinExistence type="inferred from homology"/>
<keyword evidence="14" id="KW-1185">Reference proteome</keyword>
<dbReference type="GO" id="GO:0060271">
    <property type="term" value="P:cilium assembly"/>
    <property type="evidence" value="ECO:0007669"/>
    <property type="project" value="TreeGrafter"/>
</dbReference>
<dbReference type="Pfam" id="PF00787">
    <property type="entry name" value="PX"/>
    <property type="match status" value="1"/>
</dbReference>
<name>A0A8C4TG58_ERPCA</name>
<keyword evidence="7" id="KW-0653">Protein transport</keyword>
<evidence type="ECO:0000256" key="4">
    <source>
        <dbReference type="ARBA" id="ARBA00022448"/>
    </source>
</evidence>
<dbReference type="InterPro" id="IPR001683">
    <property type="entry name" value="PX_dom"/>
</dbReference>
<evidence type="ECO:0000256" key="3">
    <source>
        <dbReference type="ARBA" id="ARBA00010883"/>
    </source>
</evidence>
<comment type="subcellular location">
    <subcellularLocation>
        <location evidence="2">Cytoplasm</location>
    </subcellularLocation>
    <subcellularLocation>
        <location evidence="10">Endomembrane system</location>
        <topology evidence="10">Peripheral membrane protein</topology>
        <orientation evidence="10">Cytoplasmic side</orientation>
    </subcellularLocation>
    <subcellularLocation>
        <location evidence="1">Endosome</location>
    </subcellularLocation>
</comment>
<dbReference type="InterPro" id="IPR043544">
    <property type="entry name" value="SNX10/11"/>
</dbReference>
<evidence type="ECO:0000259" key="12">
    <source>
        <dbReference type="PROSITE" id="PS50195"/>
    </source>
</evidence>
<evidence type="ECO:0000256" key="5">
    <source>
        <dbReference type="ARBA" id="ARBA00022490"/>
    </source>
</evidence>
<feature type="compositionally biased region" description="Basic and acidic residues" evidence="11">
    <location>
        <begin position="189"/>
        <end position="199"/>
    </location>
</feature>
<dbReference type="PANTHER" id="PTHR46209">
    <property type="entry name" value="PX DOMAIN-CONTAINING PROTEIN"/>
    <property type="match status" value="1"/>
</dbReference>
<organism evidence="13 14">
    <name type="scientific">Erpetoichthys calabaricus</name>
    <name type="common">Rope fish</name>
    <name type="synonym">Calamoichthys calabaricus</name>
    <dbReference type="NCBI Taxonomy" id="27687"/>
    <lineage>
        <taxon>Eukaryota</taxon>
        <taxon>Metazoa</taxon>
        <taxon>Chordata</taxon>
        <taxon>Craniata</taxon>
        <taxon>Vertebrata</taxon>
        <taxon>Euteleostomi</taxon>
        <taxon>Actinopterygii</taxon>
        <taxon>Polypteriformes</taxon>
        <taxon>Polypteridae</taxon>
        <taxon>Erpetoichthys</taxon>
    </lineage>
</organism>
<feature type="domain" description="PX" evidence="12">
    <location>
        <begin position="6"/>
        <end position="124"/>
    </location>
</feature>
<dbReference type="CDD" id="cd06898">
    <property type="entry name" value="PX_SNX10"/>
    <property type="match status" value="1"/>
</dbReference>
<reference evidence="13" key="2">
    <citation type="submission" date="2025-08" db="UniProtKB">
        <authorList>
            <consortium name="Ensembl"/>
        </authorList>
    </citation>
    <scope>IDENTIFICATION</scope>
</reference>
<sequence>MILQEFVSVWVRDPRVQKEDSWHSFIDYEICLHTNSMCFRKKTTCVRRRYKEFVWLRQRLQDNALLIELPDLPPKKPFFSLSNKQQLEERIKGLQQFLEKILQNTSLLSDSRLHLFLQSQLSPENIEACASGQTKYSVADAIQRYACSSRRFPVETEYEEQSKTYSDSDSESSSSGLGHSSDDNTFQDCKTKLSEGETV</sequence>
<dbReference type="SMART" id="SM00312">
    <property type="entry name" value="PX"/>
    <property type="match status" value="1"/>
</dbReference>
<reference evidence="13" key="3">
    <citation type="submission" date="2025-09" db="UniProtKB">
        <authorList>
            <consortium name="Ensembl"/>
        </authorList>
    </citation>
    <scope>IDENTIFICATION</scope>
</reference>
<reference evidence="13" key="1">
    <citation type="submission" date="2021-06" db="EMBL/GenBank/DDBJ databases">
        <authorList>
            <consortium name="Wellcome Sanger Institute Data Sharing"/>
        </authorList>
    </citation>
    <scope>NUCLEOTIDE SEQUENCE [LARGE SCALE GENOMIC DNA]</scope>
</reference>
<dbReference type="GO" id="GO:0005768">
    <property type="term" value="C:endosome"/>
    <property type="evidence" value="ECO:0007669"/>
    <property type="project" value="UniProtKB-SubCell"/>
</dbReference>
<dbReference type="PANTHER" id="PTHR46209:SF2">
    <property type="entry name" value="SORTING NEXIN-10"/>
    <property type="match status" value="1"/>
</dbReference>
<gene>
    <name evidence="13" type="primary">SNX10</name>
    <name evidence="13" type="synonym">snx10b</name>
</gene>
<keyword evidence="5" id="KW-0963">Cytoplasm</keyword>
<evidence type="ECO:0000256" key="7">
    <source>
        <dbReference type="ARBA" id="ARBA00022927"/>
    </source>
</evidence>
<evidence type="ECO:0000256" key="8">
    <source>
        <dbReference type="ARBA" id="ARBA00023121"/>
    </source>
</evidence>
<evidence type="ECO:0000256" key="11">
    <source>
        <dbReference type="SAM" id="MobiDB-lite"/>
    </source>
</evidence>
<protein>
    <submittedName>
        <fullName evidence="13">Sorting nexin 10a</fullName>
    </submittedName>
</protein>
<keyword evidence="4" id="KW-0813">Transport</keyword>
<dbReference type="AlphaFoldDB" id="A0A8C4TG58"/>
<evidence type="ECO:0000256" key="9">
    <source>
        <dbReference type="ARBA" id="ARBA00023136"/>
    </source>
</evidence>
<evidence type="ECO:0000256" key="10">
    <source>
        <dbReference type="ARBA" id="ARBA00029433"/>
    </source>
</evidence>
<dbReference type="Ensembl" id="ENSECRT00000032932.1">
    <property type="protein sequence ID" value="ENSECRP00000032211.1"/>
    <property type="gene ID" value="ENSECRG00000021839.1"/>
</dbReference>
<evidence type="ECO:0000313" key="14">
    <source>
        <dbReference type="Proteomes" id="UP000694620"/>
    </source>
</evidence>
<dbReference type="InterPro" id="IPR036871">
    <property type="entry name" value="PX_dom_sf"/>
</dbReference>
<evidence type="ECO:0000256" key="1">
    <source>
        <dbReference type="ARBA" id="ARBA00004177"/>
    </source>
</evidence>
<dbReference type="PROSITE" id="PS50195">
    <property type="entry name" value="PX"/>
    <property type="match status" value="1"/>
</dbReference>